<dbReference type="PANTHER" id="PTHR46144">
    <property type="entry name" value="ZINC FINGER PROTEIN 385B-LIKE"/>
    <property type="match status" value="1"/>
</dbReference>
<comment type="subcellular location">
    <subcellularLocation>
        <location evidence="2">Cytoplasm</location>
    </subcellularLocation>
    <subcellularLocation>
        <location evidence="1">Nucleus</location>
    </subcellularLocation>
</comment>
<comment type="caution">
    <text evidence="13">The sequence shown here is derived from an EMBL/GenBank/DDBJ whole genome shotgun (WGS) entry which is preliminary data.</text>
</comment>
<evidence type="ECO:0000256" key="5">
    <source>
        <dbReference type="ARBA" id="ARBA00022737"/>
    </source>
</evidence>
<dbReference type="InterPro" id="IPR003604">
    <property type="entry name" value="Matrin/U1-like-C_Znf_C2H2"/>
</dbReference>
<name>A0AAV7PGV4_PLEWA</name>
<evidence type="ECO:0000256" key="4">
    <source>
        <dbReference type="ARBA" id="ARBA00022723"/>
    </source>
</evidence>
<keyword evidence="7" id="KW-0862">Zinc</keyword>
<dbReference type="Pfam" id="PF12874">
    <property type="entry name" value="zf-met"/>
    <property type="match status" value="4"/>
</dbReference>
<evidence type="ECO:0000256" key="6">
    <source>
        <dbReference type="ARBA" id="ARBA00022771"/>
    </source>
</evidence>
<dbReference type="InterPro" id="IPR036236">
    <property type="entry name" value="Znf_C2H2_sf"/>
</dbReference>
<keyword evidence="3" id="KW-0963">Cytoplasm</keyword>
<keyword evidence="4" id="KW-0479">Metal-binding</keyword>
<reference evidence="13" key="1">
    <citation type="journal article" date="2022" name="bioRxiv">
        <title>Sequencing and chromosome-scale assembly of the giantPleurodeles waltlgenome.</title>
        <authorList>
            <person name="Brown T."/>
            <person name="Elewa A."/>
            <person name="Iarovenko S."/>
            <person name="Subramanian E."/>
            <person name="Araus A.J."/>
            <person name="Petzold A."/>
            <person name="Susuki M."/>
            <person name="Suzuki K.-i.T."/>
            <person name="Hayashi T."/>
            <person name="Toyoda A."/>
            <person name="Oliveira C."/>
            <person name="Osipova E."/>
            <person name="Leigh N.D."/>
            <person name="Simon A."/>
            <person name="Yun M.H."/>
        </authorList>
    </citation>
    <scope>NUCLEOTIDE SEQUENCE</scope>
    <source>
        <strain evidence="13">20211129_DDA</strain>
        <tissue evidence="13">Liver</tissue>
    </source>
</reference>
<keyword evidence="9" id="KW-0539">Nucleus</keyword>
<dbReference type="GO" id="GO:0005634">
    <property type="term" value="C:nucleus"/>
    <property type="evidence" value="ECO:0007669"/>
    <property type="project" value="UniProtKB-SubCell"/>
</dbReference>
<feature type="region of interest" description="Disordered" evidence="11">
    <location>
        <begin position="227"/>
        <end position="283"/>
    </location>
</feature>
<evidence type="ECO:0000256" key="11">
    <source>
        <dbReference type="SAM" id="MobiDB-lite"/>
    </source>
</evidence>
<dbReference type="Gene3D" id="3.30.160.60">
    <property type="entry name" value="Classic Zinc Finger"/>
    <property type="match status" value="4"/>
</dbReference>
<sequence>MAVGEEEVHRLIRENSHIFTDTQCKVCSAVLISESQKLAHYQSKKHANKTRRYMAQLQEGESSAKKQKLDGSVDGSSNNGAEDRNKCCPICNMSFSAPVVAASHYEGKTHAKNIRLKEQGPPMTGMARVPATPVRPSTNTLDPEKYCTLCGATFNNPLMAQQHYAGKKHKKQEAKNNLMGGFQLPPSVAAAIASQVPPPVQSGNQKAYPCEDCSITLNSTEQYQAHISGSKHKANVKARRSGGAVNMEHRDPVQQARPQEGWYQKPYQPENLRGDDGYYSRDY</sequence>
<dbReference type="Proteomes" id="UP001066276">
    <property type="component" value="Chromosome 7"/>
</dbReference>
<feature type="compositionally biased region" description="Basic and acidic residues" evidence="11">
    <location>
        <begin position="272"/>
        <end position="283"/>
    </location>
</feature>
<dbReference type="InterPro" id="IPR051868">
    <property type="entry name" value="ZN346_ZMAT4"/>
</dbReference>
<evidence type="ECO:0000256" key="7">
    <source>
        <dbReference type="ARBA" id="ARBA00022833"/>
    </source>
</evidence>
<evidence type="ECO:0000256" key="1">
    <source>
        <dbReference type="ARBA" id="ARBA00004123"/>
    </source>
</evidence>
<evidence type="ECO:0000313" key="14">
    <source>
        <dbReference type="Proteomes" id="UP001066276"/>
    </source>
</evidence>
<feature type="domain" description="C2H2-type" evidence="12">
    <location>
        <begin position="210"/>
        <end position="232"/>
    </location>
</feature>
<evidence type="ECO:0000256" key="3">
    <source>
        <dbReference type="ARBA" id="ARBA00022490"/>
    </source>
</evidence>
<feature type="compositionally biased region" description="Basic residues" evidence="11">
    <location>
        <begin position="229"/>
        <end position="240"/>
    </location>
</feature>
<dbReference type="InterPro" id="IPR013087">
    <property type="entry name" value="Znf_C2H2_type"/>
</dbReference>
<evidence type="ECO:0000256" key="2">
    <source>
        <dbReference type="ARBA" id="ARBA00004496"/>
    </source>
</evidence>
<organism evidence="13 14">
    <name type="scientific">Pleurodeles waltl</name>
    <name type="common">Iberian ribbed newt</name>
    <dbReference type="NCBI Taxonomy" id="8319"/>
    <lineage>
        <taxon>Eukaryota</taxon>
        <taxon>Metazoa</taxon>
        <taxon>Chordata</taxon>
        <taxon>Craniata</taxon>
        <taxon>Vertebrata</taxon>
        <taxon>Euteleostomi</taxon>
        <taxon>Amphibia</taxon>
        <taxon>Batrachia</taxon>
        <taxon>Caudata</taxon>
        <taxon>Salamandroidea</taxon>
        <taxon>Salamandridae</taxon>
        <taxon>Pleurodelinae</taxon>
        <taxon>Pleurodeles</taxon>
    </lineage>
</organism>
<dbReference type="SMART" id="SM00355">
    <property type="entry name" value="ZnF_C2H2"/>
    <property type="match status" value="4"/>
</dbReference>
<dbReference type="SMART" id="SM00451">
    <property type="entry name" value="ZnF_U1"/>
    <property type="match status" value="4"/>
</dbReference>
<dbReference type="PROSITE" id="PS00028">
    <property type="entry name" value="ZINC_FINGER_C2H2_1"/>
    <property type="match status" value="2"/>
</dbReference>
<evidence type="ECO:0000256" key="9">
    <source>
        <dbReference type="ARBA" id="ARBA00023242"/>
    </source>
</evidence>
<dbReference type="GO" id="GO:0003723">
    <property type="term" value="F:RNA binding"/>
    <property type="evidence" value="ECO:0007669"/>
    <property type="project" value="UniProtKB-KW"/>
</dbReference>
<gene>
    <name evidence="13" type="ORF">NDU88_004844</name>
</gene>
<protein>
    <recommendedName>
        <fullName evidence="10">Zinc finger protein 346</fullName>
    </recommendedName>
</protein>
<dbReference type="AlphaFoldDB" id="A0AAV7PGV4"/>
<keyword evidence="6" id="KW-0863">Zinc-finger</keyword>
<evidence type="ECO:0000256" key="10">
    <source>
        <dbReference type="ARBA" id="ARBA00039634"/>
    </source>
</evidence>
<dbReference type="EMBL" id="JANPWB010000011">
    <property type="protein sequence ID" value="KAJ1126437.1"/>
    <property type="molecule type" value="Genomic_DNA"/>
</dbReference>
<feature type="compositionally biased region" description="Basic and acidic residues" evidence="11">
    <location>
        <begin position="62"/>
        <end position="71"/>
    </location>
</feature>
<evidence type="ECO:0000259" key="12">
    <source>
        <dbReference type="PROSITE" id="PS00028"/>
    </source>
</evidence>
<dbReference type="SUPFAM" id="SSF57667">
    <property type="entry name" value="beta-beta-alpha zinc fingers"/>
    <property type="match status" value="4"/>
</dbReference>
<proteinExistence type="predicted"/>
<evidence type="ECO:0000313" key="13">
    <source>
        <dbReference type="EMBL" id="KAJ1126437.1"/>
    </source>
</evidence>
<feature type="region of interest" description="Disordered" evidence="11">
    <location>
        <begin position="57"/>
        <end position="81"/>
    </location>
</feature>
<keyword evidence="5" id="KW-0677">Repeat</keyword>
<evidence type="ECO:0000256" key="8">
    <source>
        <dbReference type="ARBA" id="ARBA00022884"/>
    </source>
</evidence>
<keyword evidence="8" id="KW-0694">RNA-binding</keyword>
<feature type="domain" description="C2H2-type" evidence="12">
    <location>
        <begin position="147"/>
        <end position="169"/>
    </location>
</feature>
<keyword evidence="14" id="KW-1185">Reference proteome</keyword>
<accession>A0AAV7PGV4</accession>
<dbReference type="GO" id="GO:0008270">
    <property type="term" value="F:zinc ion binding"/>
    <property type="evidence" value="ECO:0007669"/>
    <property type="project" value="UniProtKB-KW"/>
</dbReference>
<dbReference type="GO" id="GO:0005737">
    <property type="term" value="C:cytoplasm"/>
    <property type="evidence" value="ECO:0007669"/>
    <property type="project" value="UniProtKB-SubCell"/>
</dbReference>
<dbReference type="PANTHER" id="PTHR46144:SF5">
    <property type="entry name" value="ZINC FINGER PROTEIN 346"/>
    <property type="match status" value="1"/>
</dbReference>